<dbReference type="EMBL" id="FOTQ01000005">
    <property type="protein sequence ID" value="SFM24169.1"/>
    <property type="molecule type" value="Genomic_DNA"/>
</dbReference>
<dbReference type="AlphaFoldDB" id="A0A1I4P8W8"/>
<keyword evidence="2" id="KW-1185">Reference proteome</keyword>
<evidence type="ECO:0000313" key="2">
    <source>
        <dbReference type="Proteomes" id="UP000199144"/>
    </source>
</evidence>
<dbReference type="SUPFAM" id="SSF52402">
    <property type="entry name" value="Adenine nucleotide alpha hydrolases-like"/>
    <property type="match status" value="1"/>
</dbReference>
<dbReference type="Proteomes" id="UP000199144">
    <property type="component" value="Unassembled WGS sequence"/>
</dbReference>
<dbReference type="RefSeq" id="WP_093094310.1">
    <property type="nucleotide sequence ID" value="NZ_FOTQ01000005.1"/>
</dbReference>
<proteinExistence type="predicted"/>
<dbReference type="STRING" id="254406.SAMN04488042_105128"/>
<evidence type="ECO:0000313" key="1">
    <source>
        <dbReference type="EMBL" id="SFM24169.1"/>
    </source>
</evidence>
<reference evidence="1 2" key="1">
    <citation type="submission" date="2016-10" db="EMBL/GenBank/DDBJ databases">
        <authorList>
            <person name="de Groot N.N."/>
        </authorList>
    </citation>
    <scope>NUCLEOTIDE SEQUENCE [LARGE SCALE GENOMIC DNA]</scope>
    <source>
        <strain evidence="1 2">DSM 15283</strain>
    </source>
</reference>
<gene>
    <name evidence="1" type="ORF">SAMN04488042_105128</name>
</gene>
<dbReference type="OrthoDB" id="8335492at2"/>
<organism evidence="1 2">
    <name type="scientific">Shimia aestuarii</name>
    <dbReference type="NCBI Taxonomy" id="254406"/>
    <lineage>
        <taxon>Bacteria</taxon>
        <taxon>Pseudomonadati</taxon>
        <taxon>Pseudomonadota</taxon>
        <taxon>Alphaproteobacteria</taxon>
        <taxon>Rhodobacterales</taxon>
        <taxon>Roseobacteraceae</taxon>
    </lineage>
</organism>
<name>A0A1I4P8W8_9RHOB</name>
<sequence>MSGTPSLFLGQKYCDTLGLQFESTFHYQFVLSPSERALPGFGRRPFADGTLYLCPDLPLCEITSIEGTPLGLVLGHAVDAEGTLLAARHRLDLSEHDDALGDKVQDWVRWLSGRYVVLLDLPGANPIRRAYHDPVGSYGVVYDPETRTLASSLLLCLDRDIDPSPNYRLHDDILADEPLAALLPSFDPNLPPGGFGFGETCDARVRRLLANRYVDLTDFTEHRFWPGDEDFAPMDMREAAEIVTHRMRQLMAAFCTNLSGFFAISGGRDSRMLLAACPDLSDSGVQLYCYANNYITTLDLRVAEELAALVGQPILAQVPDDGFRGSFLPRKRRAIPLRHRFAVASGLMHMGDDWWQRGFARKLDPGGVWLRGNFLEIATARWWPRRAETYEEQLEFTLERIRIGLGDDADRARKMVQLKEWAASFEYDFERHFHDFTYMDLTTAPPQANFHGYNRQFYVAPGSDRLIFKTSMRVDGKQRMRTKFYNEIMEQLDPKMHAVPLARPAAYQSRQRGVSATEYLEEKITAYRAAQSA</sequence>
<evidence type="ECO:0008006" key="3">
    <source>
        <dbReference type="Google" id="ProtNLM"/>
    </source>
</evidence>
<protein>
    <recommendedName>
        <fullName evidence="3">Asparagine synthase</fullName>
    </recommendedName>
</protein>
<accession>A0A1I4P8W8</accession>